<gene>
    <name evidence="2" type="ORF">SAMN06269185_1101</name>
</gene>
<dbReference type="EMBL" id="OBEJ01000001">
    <property type="protein sequence ID" value="SNZ06244.1"/>
    <property type="molecule type" value="Genomic_DNA"/>
</dbReference>
<evidence type="ECO:0000313" key="2">
    <source>
        <dbReference type="EMBL" id="SNZ06244.1"/>
    </source>
</evidence>
<dbReference type="Proteomes" id="UP000219453">
    <property type="component" value="Unassembled WGS sequence"/>
</dbReference>
<keyword evidence="3" id="KW-1185">Reference proteome</keyword>
<proteinExistence type="predicted"/>
<evidence type="ECO:0000313" key="3">
    <source>
        <dbReference type="Proteomes" id="UP000219453"/>
    </source>
</evidence>
<accession>A0A285N9R4</accession>
<organism evidence="2 3">
    <name type="scientific">Natronoarchaeum philippinense</name>
    <dbReference type="NCBI Taxonomy" id="558529"/>
    <lineage>
        <taxon>Archaea</taxon>
        <taxon>Methanobacteriati</taxon>
        <taxon>Methanobacteriota</taxon>
        <taxon>Stenosarchaea group</taxon>
        <taxon>Halobacteria</taxon>
        <taxon>Halobacteriales</taxon>
        <taxon>Natronoarchaeaceae</taxon>
    </lineage>
</organism>
<keyword evidence="1" id="KW-0472">Membrane</keyword>
<sequence>MQLPEGTCIRNEMVGPNMQLPSNPTLRTATVYLGIGATILALVALSAIVVTGVYAPGFATAEIGRGVLVAATIALVVLYAGIYAVGRRIVS</sequence>
<name>A0A285N9R4_NATPI</name>
<reference evidence="3" key="1">
    <citation type="submission" date="2017-09" db="EMBL/GenBank/DDBJ databases">
        <authorList>
            <person name="Varghese N."/>
            <person name="Submissions S."/>
        </authorList>
    </citation>
    <scope>NUCLEOTIDE SEQUENCE [LARGE SCALE GENOMIC DNA]</scope>
    <source>
        <strain evidence="3">DSM 27208</strain>
    </source>
</reference>
<keyword evidence="1" id="KW-0812">Transmembrane</keyword>
<feature type="transmembrane region" description="Helical" evidence="1">
    <location>
        <begin position="31"/>
        <end position="55"/>
    </location>
</feature>
<feature type="transmembrane region" description="Helical" evidence="1">
    <location>
        <begin position="67"/>
        <end position="86"/>
    </location>
</feature>
<evidence type="ECO:0000256" key="1">
    <source>
        <dbReference type="SAM" id="Phobius"/>
    </source>
</evidence>
<dbReference type="AlphaFoldDB" id="A0A285N9R4"/>
<protein>
    <submittedName>
        <fullName evidence="2">Uncharacterized protein</fullName>
    </submittedName>
</protein>
<keyword evidence="1" id="KW-1133">Transmembrane helix</keyword>